<dbReference type="PROSITE" id="PS51112">
    <property type="entry name" value="AMMECR1"/>
    <property type="match status" value="1"/>
</dbReference>
<accession>A0A370DHL9</accession>
<dbReference type="InterPro" id="IPR023473">
    <property type="entry name" value="AMMECR1"/>
</dbReference>
<dbReference type="CDD" id="cd07361">
    <property type="entry name" value="MEMO_like"/>
    <property type="match status" value="1"/>
</dbReference>
<dbReference type="NCBIfam" id="TIGR04336">
    <property type="entry name" value="AmmeMemoSam_B"/>
    <property type="match status" value="1"/>
</dbReference>
<comment type="caution">
    <text evidence="4">The sequence shown here is derived from an EMBL/GenBank/DDBJ whole genome shotgun (WGS) entry which is preliminary data.</text>
</comment>
<dbReference type="SUPFAM" id="SSF143447">
    <property type="entry name" value="AMMECR1-like"/>
    <property type="match status" value="1"/>
</dbReference>
<dbReference type="AlphaFoldDB" id="A0A370DHL9"/>
<dbReference type="InterPro" id="IPR002733">
    <property type="entry name" value="AMMECR1_domain"/>
</dbReference>
<dbReference type="InterPro" id="IPR027623">
    <property type="entry name" value="AmmeMemoSam_A"/>
</dbReference>
<dbReference type="EMBL" id="QFXE01000018">
    <property type="protein sequence ID" value="RDH83656.1"/>
    <property type="molecule type" value="Genomic_DNA"/>
</dbReference>
<dbReference type="InterPro" id="IPR027485">
    <property type="entry name" value="AMMECR1_N"/>
</dbReference>
<evidence type="ECO:0000313" key="4">
    <source>
        <dbReference type="EMBL" id="RDH83656.1"/>
    </source>
</evidence>
<dbReference type="Gene3D" id="3.40.830.10">
    <property type="entry name" value="LigB-like"/>
    <property type="match status" value="1"/>
</dbReference>
<sequence>MRLGRFQQWEFAALLAGLLLISQSLAGEKVRESVLAGSWYPENPLQLAKVVDGFLDDPSDAQSKVKKPLRALIVPHAGYMYSGPTAAKAFKLVRGMDYKRVLLLAPSHYSVFKGLSITDVVAYQTPLGSVPLDHVAVQQLRRSPLVSADAKAHKREHSIEIELPLLQRVLESGWKLVPVLVGQMDDEAYPQAAKLLRELADEQTLAVVSSDFAHYGKRFGYTPFPLNDETPANIQQLDGGAIERIVAGDAKGFLDYQQRTGITICGFRPIALLLHMLPVSAELEQLAYKTSGQLTGNYENSVSYVVIAVNVPTAIAGSQGSDRRLNSEQFKRLHQIAVAGVRRAVLDDKHEGEQLLRNLPPELERLSGAFVTLKKDGMLRGCIGYIRPRDPLFQAVLKNGGNAAVRDHRFPPVTPEELEELEIEVSVLTPPRPIAHFEAFKVGQQGIILKKQGRSAVFLPEVAVEQGWNREQALTYLARKAGLPADAWKDGAEFEVFYSEKYAAPYGPSHETAKE</sequence>
<dbReference type="Pfam" id="PF01875">
    <property type="entry name" value="Memo"/>
    <property type="match status" value="1"/>
</dbReference>
<dbReference type="Gene3D" id="3.30.700.20">
    <property type="entry name" value="Hypothetical protein ph0010, domain 1"/>
    <property type="match status" value="1"/>
</dbReference>
<name>A0A370DHL9_9GAMM</name>
<organism evidence="4 5">
    <name type="scientific">endosymbiont of Escarpia spicata</name>
    <dbReference type="NCBI Taxonomy" id="2200908"/>
    <lineage>
        <taxon>Bacteria</taxon>
        <taxon>Pseudomonadati</taxon>
        <taxon>Pseudomonadota</taxon>
        <taxon>Gammaproteobacteria</taxon>
        <taxon>sulfur-oxidizing symbionts</taxon>
    </lineage>
</organism>
<dbReference type="InterPro" id="IPR002737">
    <property type="entry name" value="MEMO1_fam"/>
</dbReference>
<evidence type="ECO:0000256" key="1">
    <source>
        <dbReference type="ARBA" id="ARBA00006315"/>
    </source>
</evidence>
<dbReference type="NCBIfam" id="TIGR04335">
    <property type="entry name" value="AmmeMemoSam_A"/>
    <property type="match status" value="1"/>
</dbReference>
<proteinExistence type="inferred from homology"/>
<gene>
    <name evidence="4" type="ORF">DIZ78_14225</name>
</gene>
<evidence type="ECO:0000256" key="2">
    <source>
        <dbReference type="HAMAP-Rule" id="MF_00055"/>
    </source>
</evidence>
<dbReference type="Pfam" id="PF01871">
    <property type="entry name" value="AMMECR1"/>
    <property type="match status" value="1"/>
</dbReference>
<dbReference type="HAMAP" id="MF_00055">
    <property type="entry name" value="MEMO1"/>
    <property type="match status" value="1"/>
</dbReference>
<reference evidence="4 5" key="1">
    <citation type="journal article" date="2018" name="ISME J.">
        <title>Endosymbiont genomes yield clues of tubeworm success.</title>
        <authorList>
            <person name="Li Y."/>
            <person name="Liles M.R."/>
            <person name="Halanych K.M."/>
        </authorList>
    </citation>
    <scope>NUCLEOTIDE SEQUENCE [LARGE SCALE GENOMIC DNA]</scope>
    <source>
        <strain evidence="4">A1462</strain>
    </source>
</reference>
<comment type="similarity">
    <text evidence="1 2">Belongs to the MEMO1 family.</text>
</comment>
<feature type="domain" description="AMMECR1" evidence="3">
    <location>
        <begin position="332"/>
        <end position="513"/>
    </location>
</feature>
<dbReference type="PANTHER" id="PTHR11060">
    <property type="entry name" value="PROTEIN MEMO1"/>
    <property type="match status" value="1"/>
</dbReference>
<dbReference type="Proteomes" id="UP000254771">
    <property type="component" value="Unassembled WGS sequence"/>
</dbReference>
<protein>
    <recommendedName>
        <fullName evidence="2">MEMO1 family protein DIZ78_14225</fullName>
    </recommendedName>
</protein>
<dbReference type="PANTHER" id="PTHR11060:SF0">
    <property type="entry name" value="PROTEIN MEMO1"/>
    <property type="match status" value="1"/>
</dbReference>
<dbReference type="Gene3D" id="3.30.1490.150">
    <property type="entry name" value="Hypothetical protein ph0010, domain 2"/>
    <property type="match status" value="1"/>
</dbReference>
<dbReference type="NCBIfam" id="TIGR00296">
    <property type="entry name" value="TIGR00296 family protein"/>
    <property type="match status" value="1"/>
</dbReference>
<evidence type="ECO:0000313" key="5">
    <source>
        <dbReference type="Proteomes" id="UP000254771"/>
    </source>
</evidence>
<keyword evidence="5" id="KW-1185">Reference proteome</keyword>
<evidence type="ECO:0000259" key="3">
    <source>
        <dbReference type="PROSITE" id="PS51112"/>
    </source>
</evidence>
<dbReference type="InterPro" id="IPR036071">
    <property type="entry name" value="AMMECR1_dom_sf"/>
</dbReference>